<evidence type="ECO:0000313" key="2">
    <source>
        <dbReference type="EMBL" id="QES58096.1"/>
    </source>
</evidence>
<reference evidence="2 3" key="1">
    <citation type="submission" date="2018-05" db="EMBL/GenBank/DDBJ databases">
        <title>Streptomyces venezuelae.</title>
        <authorList>
            <person name="Kim W."/>
            <person name="Lee N."/>
            <person name="Cho B.-K."/>
        </authorList>
    </citation>
    <scope>NUCLEOTIDE SEQUENCE [LARGE SCALE GENOMIC DNA]</scope>
    <source>
        <strain evidence="2 3">ATCC 21018</strain>
    </source>
</reference>
<accession>A0A5P2DSQ1</accession>
<feature type="region of interest" description="Disordered" evidence="1">
    <location>
        <begin position="1"/>
        <end position="64"/>
    </location>
</feature>
<evidence type="ECO:0000313" key="3">
    <source>
        <dbReference type="Proteomes" id="UP000324101"/>
    </source>
</evidence>
<dbReference type="EMBL" id="CP029189">
    <property type="protein sequence ID" value="QES58096.1"/>
    <property type="molecule type" value="Genomic_DNA"/>
</dbReference>
<evidence type="ECO:0000256" key="1">
    <source>
        <dbReference type="SAM" id="MobiDB-lite"/>
    </source>
</evidence>
<sequence>MGGMRDKRQEPGKGREEQRRPQGSGQDPAHPEPGRSTRQPDREGKTRRREEDLPREDGLRDGAA</sequence>
<dbReference type="RefSeq" id="WP_150261005.1">
    <property type="nucleotide sequence ID" value="NZ_CP029189.1"/>
</dbReference>
<feature type="compositionally biased region" description="Basic and acidic residues" evidence="1">
    <location>
        <begin position="29"/>
        <end position="64"/>
    </location>
</feature>
<protein>
    <submittedName>
        <fullName evidence="2">Uncharacterized protein</fullName>
    </submittedName>
</protein>
<feature type="compositionally biased region" description="Basic and acidic residues" evidence="1">
    <location>
        <begin position="1"/>
        <end position="20"/>
    </location>
</feature>
<organism evidence="2 3">
    <name type="scientific">Streptomyces venezuelae</name>
    <dbReference type="NCBI Taxonomy" id="54571"/>
    <lineage>
        <taxon>Bacteria</taxon>
        <taxon>Bacillati</taxon>
        <taxon>Actinomycetota</taxon>
        <taxon>Actinomycetes</taxon>
        <taxon>Kitasatosporales</taxon>
        <taxon>Streptomycetaceae</taxon>
        <taxon>Streptomyces</taxon>
    </lineage>
</organism>
<proteinExistence type="predicted"/>
<dbReference type="OrthoDB" id="4328046at2"/>
<dbReference type="AlphaFoldDB" id="A0A5P2DSQ1"/>
<name>A0A5P2DSQ1_STRVZ</name>
<gene>
    <name evidence="2" type="ORF">DEJ51_31395</name>
</gene>
<dbReference type="Proteomes" id="UP000324101">
    <property type="component" value="Chromosome"/>
</dbReference>